<keyword evidence="2" id="KW-0812">Transmembrane</keyword>
<evidence type="ECO:0008006" key="4">
    <source>
        <dbReference type="Google" id="ProtNLM"/>
    </source>
</evidence>
<keyword evidence="1" id="KW-0677">Repeat</keyword>
<organism evidence="3">
    <name type="scientific">viral metagenome</name>
    <dbReference type="NCBI Taxonomy" id="1070528"/>
    <lineage>
        <taxon>unclassified sequences</taxon>
        <taxon>metagenomes</taxon>
        <taxon>organismal metagenomes</taxon>
    </lineage>
</organism>
<dbReference type="SMART" id="SM00698">
    <property type="entry name" value="MORN"/>
    <property type="match status" value="4"/>
</dbReference>
<dbReference type="SUPFAM" id="SSF82185">
    <property type="entry name" value="Histone H3 K4-specific methyltransferase SET7/9 N-terminal domain"/>
    <property type="match status" value="1"/>
</dbReference>
<evidence type="ECO:0000256" key="1">
    <source>
        <dbReference type="ARBA" id="ARBA00022737"/>
    </source>
</evidence>
<accession>A0A6C0I9C7</accession>
<evidence type="ECO:0000313" key="3">
    <source>
        <dbReference type="EMBL" id="QHT88977.1"/>
    </source>
</evidence>
<dbReference type="PANTHER" id="PTHR23084:SF263">
    <property type="entry name" value="MORN REPEAT-CONTAINING PROTEIN 1"/>
    <property type="match status" value="1"/>
</dbReference>
<keyword evidence="2" id="KW-1133">Transmembrane helix</keyword>
<dbReference type="Pfam" id="PF02493">
    <property type="entry name" value="MORN"/>
    <property type="match status" value="4"/>
</dbReference>
<keyword evidence="2" id="KW-0472">Membrane</keyword>
<protein>
    <recommendedName>
        <fullName evidence="4">MORN repeat-containing protein</fullName>
    </recommendedName>
</protein>
<dbReference type="EMBL" id="MN740129">
    <property type="protein sequence ID" value="QHT88977.1"/>
    <property type="molecule type" value="Genomic_DNA"/>
</dbReference>
<dbReference type="InterPro" id="IPR003409">
    <property type="entry name" value="MORN"/>
</dbReference>
<reference evidence="3" key="1">
    <citation type="journal article" date="2020" name="Nature">
        <title>Giant virus diversity and host interactions through global metagenomics.</title>
        <authorList>
            <person name="Schulz F."/>
            <person name="Roux S."/>
            <person name="Paez-Espino D."/>
            <person name="Jungbluth S."/>
            <person name="Walsh D.A."/>
            <person name="Denef V.J."/>
            <person name="McMahon K.D."/>
            <person name="Konstantinidis K.T."/>
            <person name="Eloe-Fadrosh E.A."/>
            <person name="Kyrpides N.C."/>
            <person name="Woyke T."/>
        </authorList>
    </citation>
    <scope>NUCLEOTIDE SEQUENCE</scope>
    <source>
        <strain evidence="3">GVMAG-M-3300023184-51</strain>
    </source>
</reference>
<proteinExistence type="predicted"/>
<dbReference type="AlphaFoldDB" id="A0A6C0I9C7"/>
<name>A0A6C0I9C7_9ZZZZ</name>
<feature type="transmembrane region" description="Helical" evidence="2">
    <location>
        <begin position="27"/>
        <end position="49"/>
    </location>
</feature>
<dbReference type="Gene3D" id="2.20.110.10">
    <property type="entry name" value="Histone H3 K4-specific methyltransferase SET7/9 N-terminal domain"/>
    <property type="match status" value="1"/>
</dbReference>
<evidence type="ECO:0000256" key="2">
    <source>
        <dbReference type="SAM" id="Phobius"/>
    </source>
</evidence>
<sequence>MNALMINKCATGNEAPSSTRAMIQVIYILYLCAYYVMIYSCILMVNYMITDVCFNKKEEKAKVEKVEKVEEEPVASLEKEVEEDMETLKIYEFEGTGEQLRRLRAYNPKNDGETEEDYVRRIWNMAYQEDAEEESRKAANEVVAEPLENNVNIWHTIENGLARYKGEWKNGLPNGKGIKHFYKTDSYIDGNFVDGFAEGYGKQTFEQTWEKTQPYYAGEFKRNQYQGKGEYHYGDGDYYKGMWKDGKYHGQGTAYSMRLDRTWVGEYKNDEKVEGNWVRGEI</sequence>
<dbReference type="PANTHER" id="PTHR23084">
    <property type="entry name" value="PHOSPHATIDYLINOSITOL-4-PHOSPHATE 5-KINASE RELATED"/>
    <property type="match status" value="1"/>
</dbReference>